<gene>
    <name evidence="1" type="ORF">MA16_Dca006089</name>
</gene>
<protein>
    <submittedName>
        <fullName evidence="1">Uncharacterized protein</fullName>
    </submittedName>
</protein>
<reference evidence="1 2" key="1">
    <citation type="journal article" date="2016" name="Sci. Rep.">
        <title>The Dendrobium catenatum Lindl. genome sequence provides insights into polysaccharide synthase, floral development and adaptive evolution.</title>
        <authorList>
            <person name="Zhang G.Q."/>
            <person name="Xu Q."/>
            <person name="Bian C."/>
            <person name="Tsai W.C."/>
            <person name="Yeh C.M."/>
            <person name="Liu K.W."/>
            <person name="Yoshida K."/>
            <person name="Zhang L.S."/>
            <person name="Chang S.B."/>
            <person name="Chen F."/>
            <person name="Shi Y."/>
            <person name="Su Y.Y."/>
            <person name="Zhang Y.Q."/>
            <person name="Chen L.J."/>
            <person name="Yin Y."/>
            <person name="Lin M."/>
            <person name="Huang H."/>
            <person name="Deng H."/>
            <person name="Wang Z.W."/>
            <person name="Zhu S.L."/>
            <person name="Zhao X."/>
            <person name="Deng C."/>
            <person name="Niu S.C."/>
            <person name="Huang J."/>
            <person name="Wang M."/>
            <person name="Liu G.H."/>
            <person name="Yang H.J."/>
            <person name="Xiao X.J."/>
            <person name="Hsiao Y.Y."/>
            <person name="Wu W.L."/>
            <person name="Chen Y.Y."/>
            <person name="Mitsuda N."/>
            <person name="Ohme-Takagi M."/>
            <person name="Luo Y.B."/>
            <person name="Van de Peer Y."/>
            <person name="Liu Z.J."/>
        </authorList>
    </citation>
    <scope>NUCLEOTIDE SEQUENCE [LARGE SCALE GENOMIC DNA]</scope>
    <source>
        <tissue evidence="1">The whole plant</tissue>
    </source>
</reference>
<evidence type="ECO:0000313" key="2">
    <source>
        <dbReference type="Proteomes" id="UP000233837"/>
    </source>
</evidence>
<dbReference type="EMBL" id="KZ502155">
    <property type="protein sequence ID" value="PKU82791.1"/>
    <property type="molecule type" value="Genomic_DNA"/>
</dbReference>
<reference evidence="1 2" key="2">
    <citation type="journal article" date="2017" name="Nature">
        <title>The Apostasia genome and the evolution of orchids.</title>
        <authorList>
            <person name="Zhang G.Q."/>
            <person name="Liu K.W."/>
            <person name="Li Z."/>
            <person name="Lohaus R."/>
            <person name="Hsiao Y.Y."/>
            <person name="Niu S.C."/>
            <person name="Wang J.Y."/>
            <person name="Lin Y.C."/>
            <person name="Xu Q."/>
            <person name="Chen L.J."/>
            <person name="Yoshida K."/>
            <person name="Fujiwara S."/>
            <person name="Wang Z.W."/>
            <person name="Zhang Y.Q."/>
            <person name="Mitsuda N."/>
            <person name="Wang M."/>
            <person name="Liu G.H."/>
            <person name="Pecoraro L."/>
            <person name="Huang H.X."/>
            <person name="Xiao X.J."/>
            <person name="Lin M."/>
            <person name="Wu X.Y."/>
            <person name="Wu W.L."/>
            <person name="Chen Y.Y."/>
            <person name="Chang S.B."/>
            <person name="Sakamoto S."/>
            <person name="Ohme-Takagi M."/>
            <person name="Yagi M."/>
            <person name="Zeng S.J."/>
            <person name="Shen C.Y."/>
            <person name="Yeh C.M."/>
            <person name="Luo Y.B."/>
            <person name="Tsai W.C."/>
            <person name="Van de Peer Y."/>
            <person name="Liu Z.J."/>
        </authorList>
    </citation>
    <scope>NUCLEOTIDE SEQUENCE [LARGE SCALE GENOMIC DNA]</scope>
    <source>
        <tissue evidence="1">The whole plant</tissue>
    </source>
</reference>
<keyword evidence="2" id="KW-1185">Reference proteome</keyword>
<dbReference type="AlphaFoldDB" id="A0A2I0X4H1"/>
<name>A0A2I0X4H1_9ASPA</name>
<sequence>MGPRVGVFSQTLSVAVEGLKSEGFRRKAKESKKLLALSLALKSCQKRWCGCGEKSKVGGALG</sequence>
<organism evidence="1 2">
    <name type="scientific">Dendrobium catenatum</name>
    <dbReference type="NCBI Taxonomy" id="906689"/>
    <lineage>
        <taxon>Eukaryota</taxon>
        <taxon>Viridiplantae</taxon>
        <taxon>Streptophyta</taxon>
        <taxon>Embryophyta</taxon>
        <taxon>Tracheophyta</taxon>
        <taxon>Spermatophyta</taxon>
        <taxon>Magnoliopsida</taxon>
        <taxon>Liliopsida</taxon>
        <taxon>Asparagales</taxon>
        <taxon>Orchidaceae</taxon>
        <taxon>Epidendroideae</taxon>
        <taxon>Malaxideae</taxon>
        <taxon>Dendrobiinae</taxon>
        <taxon>Dendrobium</taxon>
    </lineage>
</organism>
<proteinExistence type="predicted"/>
<accession>A0A2I0X4H1</accession>
<evidence type="ECO:0000313" key="1">
    <source>
        <dbReference type="EMBL" id="PKU82791.1"/>
    </source>
</evidence>
<dbReference type="Proteomes" id="UP000233837">
    <property type="component" value="Unassembled WGS sequence"/>
</dbReference>